<proteinExistence type="predicted"/>
<comment type="caution">
    <text evidence="1">The sequence shown here is derived from an EMBL/GenBank/DDBJ whole genome shotgun (WGS) entry which is preliminary data.</text>
</comment>
<sequence length="118" mass="13417">MPVRSVVRDRVRGFLPVDATIRYLFPASWHETSHFLIAVTDSSVVVLSTALFRRSRPKRIWRVFPRDVRIGPVDTHLIPTFELGGHHFEVDEEYIPVINAADAELGGGRLPRDPFADL</sequence>
<keyword evidence="2" id="KW-1185">Reference proteome</keyword>
<name>A0A368TAB8_9ACTN</name>
<accession>A0A368TAB8</accession>
<dbReference type="AlphaFoldDB" id="A0A368TAB8"/>
<dbReference type="OrthoDB" id="3629087at2"/>
<dbReference type="Proteomes" id="UP000253318">
    <property type="component" value="Unassembled WGS sequence"/>
</dbReference>
<evidence type="ECO:0000313" key="1">
    <source>
        <dbReference type="EMBL" id="RCV61568.1"/>
    </source>
</evidence>
<dbReference type="EMBL" id="QEIN01000018">
    <property type="protein sequence ID" value="RCV61568.1"/>
    <property type="molecule type" value="Genomic_DNA"/>
</dbReference>
<protein>
    <submittedName>
        <fullName evidence="1">Uncharacterized protein</fullName>
    </submittedName>
</protein>
<dbReference type="RefSeq" id="WP_114397464.1">
    <property type="nucleotide sequence ID" value="NZ_QEIM01000037.1"/>
</dbReference>
<gene>
    <name evidence="1" type="ORF">DEF24_04060</name>
</gene>
<evidence type="ECO:0000313" key="2">
    <source>
        <dbReference type="Proteomes" id="UP000253318"/>
    </source>
</evidence>
<organism evidence="1 2">
    <name type="scientific">Marinitenerispora sediminis</name>
    <dbReference type="NCBI Taxonomy" id="1931232"/>
    <lineage>
        <taxon>Bacteria</taxon>
        <taxon>Bacillati</taxon>
        <taxon>Actinomycetota</taxon>
        <taxon>Actinomycetes</taxon>
        <taxon>Streptosporangiales</taxon>
        <taxon>Nocardiopsidaceae</taxon>
        <taxon>Marinitenerispora</taxon>
    </lineage>
</organism>
<reference evidence="1 2" key="1">
    <citation type="submission" date="2018-04" db="EMBL/GenBank/DDBJ databases">
        <title>Novel actinobacteria from marine sediment.</title>
        <authorList>
            <person name="Ng Z.Y."/>
            <person name="Tan G.Y.A."/>
        </authorList>
    </citation>
    <scope>NUCLEOTIDE SEQUENCE [LARGE SCALE GENOMIC DNA]</scope>
    <source>
        <strain evidence="1 2">TPS81</strain>
    </source>
</reference>